<dbReference type="EMBL" id="CP002959">
    <property type="protein sequence ID" value="AFM11379.1"/>
    <property type="molecule type" value="Genomic_DNA"/>
</dbReference>
<dbReference type="EC" id="2.4.1.21" evidence="2"/>
<evidence type="ECO:0000313" key="6">
    <source>
        <dbReference type="EMBL" id="AFM11379.1"/>
    </source>
</evidence>
<evidence type="ECO:0000256" key="3">
    <source>
        <dbReference type="ARBA" id="ARBA00022676"/>
    </source>
</evidence>
<keyword evidence="7" id="KW-1185">Reference proteome</keyword>
<evidence type="ECO:0000259" key="5">
    <source>
        <dbReference type="Pfam" id="PF08323"/>
    </source>
</evidence>
<evidence type="ECO:0000256" key="2">
    <source>
        <dbReference type="ARBA" id="ARBA00012588"/>
    </source>
</evidence>
<dbReference type="PATRIC" id="fig|869212.3.peg.701"/>
<dbReference type="InterPro" id="IPR013534">
    <property type="entry name" value="Starch_synth_cat_dom"/>
</dbReference>
<dbReference type="Gene3D" id="3.40.50.2000">
    <property type="entry name" value="Glycogen Phosphorylase B"/>
    <property type="match status" value="2"/>
</dbReference>
<evidence type="ECO:0000313" key="7">
    <source>
        <dbReference type="Proteomes" id="UP000006048"/>
    </source>
</evidence>
<feature type="domain" description="Starch synthase catalytic" evidence="5">
    <location>
        <begin position="2"/>
        <end position="279"/>
    </location>
</feature>
<accession>I4B272</accession>
<proteinExistence type="predicted"/>
<dbReference type="PANTHER" id="PTHR45825">
    <property type="entry name" value="GRANULE-BOUND STARCH SYNTHASE 1, CHLOROPLASTIC/AMYLOPLASTIC"/>
    <property type="match status" value="1"/>
</dbReference>
<reference evidence="6 7" key="1">
    <citation type="submission" date="2012-06" db="EMBL/GenBank/DDBJ databases">
        <title>The complete chromosome of genome of Turneriella parva DSM 21527.</title>
        <authorList>
            <consortium name="US DOE Joint Genome Institute (JGI-PGF)"/>
            <person name="Lucas S."/>
            <person name="Han J."/>
            <person name="Lapidus A."/>
            <person name="Bruce D."/>
            <person name="Goodwin L."/>
            <person name="Pitluck S."/>
            <person name="Peters L."/>
            <person name="Kyrpides N."/>
            <person name="Mavromatis K."/>
            <person name="Ivanova N."/>
            <person name="Mikhailova N."/>
            <person name="Chertkov O."/>
            <person name="Detter J.C."/>
            <person name="Tapia R."/>
            <person name="Han C."/>
            <person name="Land M."/>
            <person name="Hauser L."/>
            <person name="Markowitz V."/>
            <person name="Cheng J.-F."/>
            <person name="Hugenholtz P."/>
            <person name="Woyke T."/>
            <person name="Wu D."/>
            <person name="Gronow S."/>
            <person name="Wellnitz S."/>
            <person name="Brambilla E."/>
            <person name="Klenk H.-P."/>
            <person name="Eisen J.A."/>
        </authorList>
    </citation>
    <scope>NUCLEOTIDE SEQUENCE [LARGE SCALE GENOMIC DNA]</scope>
    <source>
        <strain evidence="7">ATCC BAA-1111 / DSM 21527 / NCTC 11395 / H</strain>
    </source>
</reference>
<evidence type="ECO:0000256" key="4">
    <source>
        <dbReference type="ARBA" id="ARBA00022679"/>
    </source>
</evidence>
<dbReference type="AlphaFoldDB" id="I4B272"/>
<dbReference type="HOGENOM" id="CLU_009583_18_5_12"/>
<dbReference type="OrthoDB" id="9808590at2"/>
<dbReference type="Pfam" id="PF13692">
    <property type="entry name" value="Glyco_trans_1_4"/>
    <property type="match status" value="1"/>
</dbReference>
<comment type="catalytic activity">
    <reaction evidence="1">
        <text>[(1-&gt;4)-alpha-D-glucosyl](n) + ADP-alpha-D-glucose = [(1-&gt;4)-alpha-D-glucosyl](n+1) + ADP + H(+)</text>
        <dbReference type="Rhea" id="RHEA:18189"/>
        <dbReference type="Rhea" id="RHEA-COMP:9584"/>
        <dbReference type="Rhea" id="RHEA-COMP:9587"/>
        <dbReference type="ChEBI" id="CHEBI:15378"/>
        <dbReference type="ChEBI" id="CHEBI:15444"/>
        <dbReference type="ChEBI" id="CHEBI:57498"/>
        <dbReference type="ChEBI" id="CHEBI:456216"/>
        <dbReference type="EC" id="2.4.1.21"/>
    </reaction>
</comment>
<dbReference type="GO" id="GO:0009011">
    <property type="term" value="F:alpha-1,4-glucan glucosyltransferase (ADP-glucose donor) activity"/>
    <property type="evidence" value="ECO:0007669"/>
    <property type="project" value="UniProtKB-EC"/>
</dbReference>
<dbReference type="KEGG" id="tpx:Turpa_0728"/>
<dbReference type="Pfam" id="PF08323">
    <property type="entry name" value="Glyco_transf_5"/>
    <property type="match status" value="1"/>
</dbReference>
<sequence>MNIIEISSECSGLAQRGGLGSVIWGISDAFRKGGHRVTIILPYYAEIHHEVHLYTTLSCSYGGEELSVSVFETLHFGIRVLLVHSDRFFRGEYSDVYIDSGRLRRGYFEDDAKRFAFFSLAACKLLQHLQKKERIDVIHCHDWHTGLVPLLIKVHPGLQNLQDIYRLFTVHNLEYQGTRPFAKFSVRNDGIHASAHPGSSVNHGNLQGFLDWYPDLAGIEMELFAPYLDRHADIACINPMRAALHSADRVSTVSPTYAEEICRPDSHETDFLGGRGLEDDFSELARLGRLSGIANGIDIDFYDPRALPLPYTPENHEEGCRANRAALFDEMPAIIDAMLETEALISGTEMALRQKLQALNRDAFIERPLLVAVTRLTGQKIQQFLESASGNQLLQHFANEKLHLVFLGKGDLLPRLVEETSAAPNILLFGGFDDNLEKRLFASADFMLMPSEFEPCGTSQMKAMRYGCLPIAAAVGGLKDTIRHGYNGFLYTGHDRKSKAEAFLSEIHAALKMITNDRKTFLQLQQNAMLTDFSWTEAAAAYLALMQP</sequence>
<protein>
    <recommendedName>
        <fullName evidence="2">starch synthase</fullName>
        <ecNumber evidence="2">2.4.1.21</ecNumber>
    </recommendedName>
</protein>
<keyword evidence="4" id="KW-0808">Transferase</keyword>
<dbReference type="PANTHER" id="PTHR45825:SF11">
    <property type="entry name" value="ALPHA AMYLASE DOMAIN-CONTAINING PROTEIN"/>
    <property type="match status" value="1"/>
</dbReference>
<dbReference type="RefSeq" id="WP_014801897.1">
    <property type="nucleotide sequence ID" value="NC_018020.1"/>
</dbReference>
<organism evidence="6 7">
    <name type="scientific">Turneriella parva (strain ATCC BAA-1111 / DSM 21527 / NCTC 11395 / H)</name>
    <name type="common">Leptospira parva</name>
    <dbReference type="NCBI Taxonomy" id="869212"/>
    <lineage>
        <taxon>Bacteria</taxon>
        <taxon>Pseudomonadati</taxon>
        <taxon>Spirochaetota</taxon>
        <taxon>Spirochaetia</taxon>
        <taxon>Leptospirales</taxon>
        <taxon>Leptospiraceae</taxon>
        <taxon>Turneriella</taxon>
    </lineage>
</organism>
<evidence type="ECO:0000256" key="1">
    <source>
        <dbReference type="ARBA" id="ARBA00001478"/>
    </source>
</evidence>
<dbReference type="Proteomes" id="UP000006048">
    <property type="component" value="Chromosome"/>
</dbReference>
<dbReference type="STRING" id="869212.Turpa_0728"/>
<keyword evidence="3" id="KW-0328">Glycosyltransferase</keyword>
<dbReference type="CDD" id="cd03791">
    <property type="entry name" value="GT5_Glycogen_synthase_DULL1-like"/>
    <property type="match status" value="1"/>
</dbReference>
<gene>
    <name evidence="6" type="ordered locus">Turpa_0728</name>
</gene>
<dbReference type="SUPFAM" id="SSF53756">
    <property type="entry name" value="UDP-Glycosyltransferase/glycogen phosphorylase"/>
    <property type="match status" value="1"/>
</dbReference>
<name>I4B272_TURPD</name>